<evidence type="ECO:0000256" key="1">
    <source>
        <dbReference type="SAM" id="SignalP"/>
    </source>
</evidence>
<dbReference type="Proteomes" id="UP000186819">
    <property type="component" value="Unassembled WGS sequence"/>
</dbReference>
<dbReference type="AlphaFoldDB" id="A0A1N7BXP4"/>
<dbReference type="OrthoDB" id="9845131at2"/>
<dbReference type="RefSeq" id="WP_076604133.1">
    <property type="nucleotide sequence ID" value="NZ_FTMD01000020.1"/>
</dbReference>
<feature type="signal peptide" evidence="1">
    <location>
        <begin position="1"/>
        <end position="25"/>
    </location>
</feature>
<feature type="chain" id="PRO_5013043200" evidence="1">
    <location>
        <begin position="26"/>
        <end position="162"/>
    </location>
</feature>
<organism evidence="2 3">
    <name type="scientific">Aromatoleum tolulyticum</name>
    <dbReference type="NCBI Taxonomy" id="34027"/>
    <lineage>
        <taxon>Bacteria</taxon>
        <taxon>Pseudomonadati</taxon>
        <taxon>Pseudomonadota</taxon>
        <taxon>Betaproteobacteria</taxon>
        <taxon>Rhodocyclales</taxon>
        <taxon>Rhodocyclaceae</taxon>
        <taxon>Aromatoleum</taxon>
    </lineage>
</organism>
<proteinExistence type="predicted"/>
<protein>
    <submittedName>
        <fullName evidence="2">Uncharacterized protein</fullName>
    </submittedName>
</protein>
<dbReference type="EMBL" id="FTMD01000020">
    <property type="protein sequence ID" value="SIR55974.1"/>
    <property type="molecule type" value="Genomic_DNA"/>
</dbReference>
<accession>A0A1N7BXP4</accession>
<evidence type="ECO:0000313" key="3">
    <source>
        <dbReference type="Proteomes" id="UP000186819"/>
    </source>
</evidence>
<reference evidence="3" key="1">
    <citation type="submission" date="2017-01" db="EMBL/GenBank/DDBJ databases">
        <authorList>
            <person name="Varghese N."/>
            <person name="Submissions S."/>
        </authorList>
    </citation>
    <scope>NUCLEOTIDE SEQUENCE [LARGE SCALE GENOMIC DNA]</scope>
    <source>
        <strain evidence="3">ATCC 51758</strain>
    </source>
</reference>
<evidence type="ECO:0000313" key="2">
    <source>
        <dbReference type="EMBL" id="SIR55974.1"/>
    </source>
</evidence>
<gene>
    <name evidence="2" type="ORF">SAMN05421829_12032</name>
</gene>
<keyword evidence="1" id="KW-0732">Signal</keyword>
<keyword evidence="3" id="KW-1185">Reference proteome</keyword>
<name>A0A1N7BXP4_9RHOO</name>
<sequence>MARKIRTLIAAVAVPMVLFAGIASAGKPGTVVPNIPYDIGFTIGGCEESLSGLESAVKAMYGAEPKGKQVSIIDNLVSKVYGADQKIDQGKPLEAVGLVAQVEDKAFYLMSLPTSKELAISAEAYDGIIAYASSEPTGDGTLKGLAAQCVYQKCLDSGQCTL</sequence>